<dbReference type="EMBL" id="CP136051">
    <property type="protein sequence ID" value="WOK04717.1"/>
    <property type="molecule type" value="Genomic_DNA"/>
</dbReference>
<dbReference type="InterPro" id="IPR046531">
    <property type="entry name" value="DUF6596"/>
</dbReference>
<dbReference type="InterPro" id="IPR036388">
    <property type="entry name" value="WH-like_DNA-bd_sf"/>
</dbReference>
<dbReference type="Gene3D" id="1.10.10.10">
    <property type="entry name" value="Winged helix-like DNA-binding domain superfamily/Winged helix DNA-binding domain"/>
    <property type="match status" value="1"/>
</dbReference>
<dbReference type="InterPro" id="IPR013325">
    <property type="entry name" value="RNA_pol_sigma_r2"/>
</dbReference>
<dbReference type="SUPFAM" id="SSF88659">
    <property type="entry name" value="Sigma3 and sigma4 domains of RNA polymerase sigma factors"/>
    <property type="match status" value="1"/>
</dbReference>
<proteinExistence type="predicted"/>
<dbReference type="InterPro" id="IPR014284">
    <property type="entry name" value="RNA_pol_sigma-70_dom"/>
</dbReference>
<dbReference type="PANTHER" id="PTHR47756:SF2">
    <property type="entry name" value="BLL6612 PROTEIN"/>
    <property type="match status" value="1"/>
</dbReference>
<dbReference type="SUPFAM" id="SSF88946">
    <property type="entry name" value="Sigma2 domain of RNA polymerase sigma factors"/>
    <property type="match status" value="1"/>
</dbReference>
<dbReference type="InterPro" id="IPR013324">
    <property type="entry name" value="RNA_pol_sigma_r3/r4-like"/>
</dbReference>
<protein>
    <submittedName>
        <fullName evidence="3">Sigma-70 family RNA polymerase sigma factor</fullName>
    </submittedName>
</protein>
<feature type="domain" description="DUF6596" evidence="2">
    <location>
        <begin position="186"/>
        <end position="286"/>
    </location>
</feature>
<feature type="domain" description="RNA polymerase sigma-70 region 2" evidence="1">
    <location>
        <begin position="22"/>
        <end position="87"/>
    </location>
</feature>
<dbReference type="Pfam" id="PF04542">
    <property type="entry name" value="Sigma70_r2"/>
    <property type="match status" value="1"/>
</dbReference>
<keyword evidence="4" id="KW-1185">Reference proteome</keyword>
<evidence type="ECO:0000259" key="2">
    <source>
        <dbReference type="Pfam" id="PF20239"/>
    </source>
</evidence>
<dbReference type="Proteomes" id="UP001302349">
    <property type="component" value="Chromosome"/>
</dbReference>
<dbReference type="Pfam" id="PF20239">
    <property type="entry name" value="DUF6596"/>
    <property type="match status" value="1"/>
</dbReference>
<dbReference type="Gene3D" id="1.10.1740.10">
    <property type="match status" value="1"/>
</dbReference>
<accession>A0ABZ0IMC7</accession>
<dbReference type="InterPro" id="IPR007627">
    <property type="entry name" value="RNA_pol_sigma70_r2"/>
</dbReference>
<sequence length="414" mass="47700">MKKFSEAMNEVQQQVASHYREQFGKMVASLLYSSSNIDPELAEDLVQDTFSAALTDWEQNGIPYNPKAWLYKVCKNKAINRIKRDARLEALSEKETVQEVEQRFSESLLDDQQLKLLFACAHPDLSPKIQVVITLKYVANLRVEAIANVLGMTIDGVDKLLVRARQKIKNEKILLTEPTTEELAARLPVVHKVIYLLFNEGYRASAGKDLMREELCEEALIITRQLMGSPLPNEETMALYALMLFNAARFEARFGKGGELLDLEQQDRSRWNQQLIALGSDYLTKAETKNLSTYHLEASIAYFHCTSPTFSETTWRKIVTLYARLLDLHPNPFIELNYAIALFYNGDTQNAFEILLNLRRHTFLNRSYLLHATLGKLYYLHGDKARAKEFLCKATENAQFERERKYIEKLIEKI</sequence>
<evidence type="ECO:0000313" key="3">
    <source>
        <dbReference type="EMBL" id="WOK04717.1"/>
    </source>
</evidence>
<evidence type="ECO:0000259" key="1">
    <source>
        <dbReference type="Pfam" id="PF04542"/>
    </source>
</evidence>
<gene>
    <name evidence="3" type="ORF">RT717_16675</name>
</gene>
<dbReference type="NCBIfam" id="TIGR02937">
    <property type="entry name" value="sigma70-ECF"/>
    <property type="match status" value="1"/>
</dbReference>
<dbReference type="PANTHER" id="PTHR47756">
    <property type="entry name" value="BLL6612 PROTEIN-RELATED"/>
    <property type="match status" value="1"/>
</dbReference>
<reference evidence="3 4" key="1">
    <citation type="journal article" date="2023" name="Microbiol. Resour. Announc.">
        <title>Complete Genome Sequence of Imperialibacter roseus strain P4T.</title>
        <authorList>
            <person name="Tizabi D.R."/>
            <person name="Bachvaroff T."/>
            <person name="Hill R.T."/>
        </authorList>
    </citation>
    <scope>NUCLEOTIDE SEQUENCE [LARGE SCALE GENOMIC DNA]</scope>
    <source>
        <strain evidence="3 4">P4T</strain>
    </source>
</reference>
<dbReference type="RefSeq" id="WP_317487518.1">
    <property type="nucleotide sequence ID" value="NZ_CP136051.1"/>
</dbReference>
<name>A0ABZ0IMC7_9BACT</name>
<organism evidence="3 4">
    <name type="scientific">Imperialibacter roseus</name>
    <dbReference type="NCBI Taxonomy" id="1324217"/>
    <lineage>
        <taxon>Bacteria</taxon>
        <taxon>Pseudomonadati</taxon>
        <taxon>Bacteroidota</taxon>
        <taxon>Cytophagia</taxon>
        <taxon>Cytophagales</taxon>
        <taxon>Flammeovirgaceae</taxon>
        <taxon>Imperialibacter</taxon>
    </lineage>
</organism>
<evidence type="ECO:0000313" key="4">
    <source>
        <dbReference type="Proteomes" id="UP001302349"/>
    </source>
</evidence>